<keyword evidence="2" id="KW-1003">Cell membrane</keyword>
<feature type="region of interest" description="Disordered" evidence="6">
    <location>
        <begin position="484"/>
        <end position="510"/>
    </location>
</feature>
<gene>
    <name evidence="9" type="ordered locus">Theam_0662</name>
</gene>
<dbReference type="AlphaFoldDB" id="E8T647"/>
<keyword evidence="3 7" id="KW-0812">Transmembrane</keyword>
<dbReference type="InterPro" id="IPR052159">
    <property type="entry name" value="Competence_DNA_uptake"/>
</dbReference>
<feature type="transmembrane region" description="Helical" evidence="7">
    <location>
        <begin position="322"/>
        <end position="345"/>
    </location>
</feature>
<evidence type="ECO:0000256" key="2">
    <source>
        <dbReference type="ARBA" id="ARBA00022475"/>
    </source>
</evidence>
<feature type="transmembrane region" description="Helical" evidence="7">
    <location>
        <begin position="51"/>
        <end position="69"/>
    </location>
</feature>
<evidence type="ECO:0000256" key="3">
    <source>
        <dbReference type="ARBA" id="ARBA00022692"/>
    </source>
</evidence>
<dbReference type="InterPro" id="IPR004477">
    <property type="entry name" value="ComEC_N"/>
</dbReference>
<name>E8T647_THEA1</name>
<dbReference type="OrthoDB" id="12338at2"/>
<dbReference type="EMBL" id="CP002444">
    <property type="protein sequence ID" value="ADU96631.1"/>
    <property type="molecule type" value="Genomic_DNA"/>
</dbReference>
<dbReference type="RefSeq" id="WP_013537417.1">
    <property type="nucleotide sequence ID" value="NC_014926.1"/>
</dbReference>
<dbReference type="eggNOG" id="COG0658">
    <property type="taxonomic scope" value="Bacteria"/>
</dbReference>
<feature type="transmembrane region" description="Helical" evidence="7">
    <location>
        <begin position="210"/>
        <end position="239"/>
    </location>
</feature>
<evidence type="ECO:0000256" key="6">
    <source>
        <dbReference type="SAM" id="MobiDB-lite"/>
    </source>
</evidence>
<feature type="domain" description="ComEC/Rec2-related protein" evidence="8">
    <location>
        <begin position="156"/>
        <end position="399"/>
    </location>
</feature>
<dbReference type="HOGENOM" id="CLU_564671_0_0_0"/>
<proteinExistence type="predicted"/>
<protein>
    <submittedName>
        <fullName evidence="9">ComEC/Rec2-related protein</fullName>
    </submittedName>
</protein>
<keyword evidence="10" id="KW-1185">Reference proteome</keyword>
<evidence type="ECO:0000256" key="5">
    <source>
        <dbReference type="ARBA" id="ARBA00023136"/>
    </source>
</evidence>
<organism evidence="9 10">
    <name type="scientific">Thermovibrio ammonificans (strain DSM 15698 / JCM 12110 / HB-1)</name>
    <dbReference type="NCBI Taxonomy" id="648996"/>
    <lineage>
        <taxon>Bacteria</taxon>
        <taxon>Pseudomonadati</taxon>
        <taxon>Aquificota</taxon>
        <taxon>Aquificia</taxon>
        <taxon>Desulfurobacteriales</taxon>
        <taxon>Desulfurobacteriaceae</taxon>
        <taxon>Thermovibrio</taxon>
    </lineage>
</organism>
<dbReference type="KEGG" id="tam:Theam_0662"/>
<feature type="transmembrane region" description="Helical" evidence="7">
    <location>
        <begin position="176"/>
        <end position="198"/>
    </location>
</feature>
<comment type="subcellular location">
    <subcellularLocation>
        <location evidence="1">Cell membrane</location>
        <topology evidence="1">Multi-pass membrane protein</topology>
    </subcellularLocation>
</comment>
<evidence type="ECO:0000256" key="7">
    <source>
        <dbReference type="SAM" id="Phobius"/>
    </source>
</evidence>
<dbReference type="NCBIfam" id="TIGR00360">
    <property type="entry name" value="ComEC_N-term"/>
    <property type="match status" value="1"/>
</dbReference>
<dbReference type="Proteomes" id="UP000006362">
    <property type="component" value="Chromosome"/>
</dbReference>
<feature type="transmembrane region" description="Helical" evidence="7">
    <location>
        <begin position="294"/>
        <end position="316"/>
    </location>
</feature>
<keyword evidence="5 7" id="KW-0472">Membrane</keyword>
<keyword evidence="4 7" id="KW-1133">Transmembrane helix</keyword>
<sequence>MFPQKHVVYIYFLCFLALAVKEVKSPLFPYLGLATILTFLSYTARFKWKELIPGTAAVLTLLAASHFFHKGAEAPKVVWIKEYRNKYKEAILSNWKFVWLKEGSSVEVGDEIDEKGKVLRKGSGLEALSLKLRYRLYRELQNAIDYPVSSVVGACTLGVRYELPTPLRGYFALSGLYHFLAISGLHVGIVIGALGWLLKLLKVPRPLTSASLLVLPLMPLTGLPPSALRAYLFMLLIAIGLEEFRKITPLYLLGVVFLITVLLGKFNLSAALSFSAVGGILLSVEGEGSKLEKSFKAAIAPVLFTLPIVLDIFGTVNLASFITTPVIGVVFTPFLISSFLSEVTLYKVELINRTTELLGEAFILGTKASFFATKWAVIHCELPLTLAATTMLLCLVLVLAGKVRWVLVPPALLLVYSVLNQTVVTGKELHLKGWKLNSFRFISTEGQRYRECEIFSTYVMPATRKLLFRNRLIDERLKYLEHGYGRKGNKGNKRSQGELQNRAKKPKNLK</sequence>
<feature type="transmembrane region" description="Helical" evidence="7">
    <location>
        <begin position="251"/>
        <end position="282"/>
    </location>
</feature>
<evidence type="ECO:0000313" key="9">
    <source>
        <dbReference type="EMBL" id="ADU96631.1"/>
    </source>
</evidence>
<evidence type="ECO:0000259" key="8">
    <source>
        <dbReference type="Pfam" id="PF03772"/>
    </source>
</evidence>
<evidence type="ECO:0000313" key="10">
    <source>
        <dbReference type="Proteomes" id="UP000006362"/>
    </source>
</evidence>
<dbReference type="PANTHER" id="PTHR30619:SF7">
    <property type="entry name" value="BETA-LACTAMASE DOMAIN PROTEIN"/>
    <property type="match status" value="1"/>
</dbReference>
<evidence type="ECO:0000256" key="4">
    <source>
        <dbReference type="ARBA" id="ARBA00022989"/>
    </source>
</evidence>
<reference evidence="9" key="1">
    <citation type="submission" date="2011-01" db="EMBL/GenBank/DDBJ databases">
        <title>Complete sequence of chromosome of Thermovibrio ammonificans HB-1.</title>
        <authorList>
            <consortium name="US DOE Joint Genome Institute"/>
            <person name="Lucas S."/>
            <person name="Copeland A."/>
            <person name="Lapidus A."/>
            <person name="Cheng J.-F."/>
            <person name="Goodwin L."/>
            <person name="Pitluck S."/>
            <person name="Davenport K."/>
            <person name="Detter J.C."/>
            <person name="Han C."/>
            <person name="Tapia R."/>
            <person name="Land M."/>
            <person name="Hauser L."/>
            <person name="Kyrpides N."/>
            <person name="Ivanova N."/>
            <person name="Ovchinnikova G."/>
            <person name="Vetriani C."/>
            <person name="Woyke T."/>
        </authorList>
    </citation>
    <scope>NUCLEOTIDE SEQUENCE [LARGE SCALE GENOMIC DNA]</scope>
    <source>
        <strain evidence="9">HB-1</strain>
    </source>
</reference>
<dbReference type="GO" id="GO:0005886">
    <property type="term" value="C:plasma membrane"/>
    <property type="evidence" value="ECO:0007669"/>
    <property type="project" value="UniProtKB-SubCell"/>
</dbReference>
<accession>E8T647</accession>
<dbReference type="Pfam" id="PF03772">
    <property type="entry name" value="Competence"/>
    <property type="match status" value="1"/>
</dbReference>
<dbReference type="STRING" id="648996.Theam_0662"/>
<feature type="transmembrane region" description="Helical" evidence="7">
    <location>
        <begin position="382"/>
        <end position="400"/>
    </location>
</feature>
<evidence type="ECO:0000256" key="1">
    <source>
        <dbReference type="ARBA" id="ARBA00004651"/>
    </source>
</evidence>
<dbReference type="PANTHER" id="PTHR30619">
    <property type="entry name" value="DNA INTERNALIZATION/COMPETENCE PROTEIN COMEC/REC2"/>
    <property type="match status" value="1"/>
</dbReference>